<dbReference type="AlphaFoldDB" id="K0RHV5"/>
<keyword evidence="3" id="KW-1185">Reference proteome</keyword>
<comment type="caution">
    <text evidence="2">The sequence shown here is derived from an EMBL/GenBank/DDBJ whole genome shotgun (WGS) entry which is preliminary data.</text>
</comment>
<feature type="non-terminal residue" evidence="2">
    <location>
        <position position="213"/>
    </location>
</feature>
<evidence type="ECO:0000256" key="1">
    <source>
        <dbReference type="SAM" id="MobiDB-lite"/>
    </source>
</evidence>
<evidence type="ECO:0000313" key="2">
    <source>
        <dbReference type="EMBL" id="EJK53283.1"/>
    </source>
</evidence>
<name>K0RHV5_THAOC</name>
<accession>K0RHV5</accession>
<protein>
    <submittedName>
        <fullName evidence="2">Uncharacterized protein</fullName>
    </submittedName>
</protein>
<dbReference type="EMBL" id="AGNL01038083">
    <property type="protein sequence ID" value="EJK53283.1"/>
    <property type="molecule type" value="Genomic_DNA"/>
</dbReference>
<gene>
    <name evidence="2" type="ORF">THAOC_27307</name>
</gene>
<feature type="compositionally biased region" description="Basic residues" evidence="1">
    <location>
        <begin position="1"/>
        <end position="10"/>
    </location>
</feature>
<proteinExistence type="predicted"/>
<evidence type="ECO:0000313" key="3">
    <source>
        <dbReference type="Proteomes" id="UP000266841"/>
    </source>
</evidence>
<dbReference type="Proteomes" id="UP000266841">
    <property type="component" value="Unassembled WGS sequence"/>
</dbReference>
<organism evidence="2 3">
    <name type="scientific">Thalassiosira oceanica</name>
    <name type="common">Marine diatom</name>
    <dbReference type="NCBI Taxonomy" id="159749"/>
    <lineage>
        <taxon>Eukaryota</taxon>
        <taxon>Sar</taxon>
        <taxon>Stramenopiles</taxon>
        <taxon>Ochrophyta</taxon>
        <taxon>Bacillariophyta</taxon>
        <taxon>Coscinodiscophyceae</taxon>
        <taxon>Thalassiosirophycidae</taxon>
        <taxon>Thalassiosirales</taxon>
        <taxon>Thalassiosiraceae</taxon>
        <taxon>Thalassiosira</taxon>
    </lineage>
</organism>
<reference evidence="2 3" key="1">
    <citation type="journal article" date="2012" name="Genome Biol.">
        <title>Genome and low-iron response of an oceanic diatom adapted to chronic iron limitation.</title>
        <authorList>
            <person name="Lommer M."/>
            <person name="Specht M."/>
            <person name="Roy A.S."/>
            <person name="Kraemer L."/>
            <person name="Andreson R."/>
            <person name="Gutowska M.A."/>
            <person name="Wolf J."/>
            <person name="Bergner S.V."/>
            <person name="Schilhabel M.B."/>
            <person name="Klostermeier U.C."/>
            <person name="Beiko R.G."/>
            <person name="Rosenstiel P."/>
            <person name="Hippler M."/>
            <person name="Laroche J."/>
        </authorList>
    </citation>
    <scope>NUCLEOTIDE SEQUENCE [LARGE SCALE GENOMIC DNA]</scope>
    <source>
        <strain evidence="2 3">CCMP1005</strain>
    </source>
</reference>
<feature type="region of interest" description="Disordered" evidence="1">
    <location>
        <begin position="1"/>
        <end position="29"/>
    </location>
</feature>
<sequence>MATGGPKKRKLNDPGAADQDGSQAAEAVPPRLVDVQDIQLLIDERISRVEESMKRQVDALVGGKRGIENPGDIPSSHWLNQGHGHQYIAEMKKLVKGIKNITKKLRTGNDHLSKIFLKTAVSLAHDDILLPHWSELSDAIQLRGEGDPLSFCLFDVQVNRSVQDMLSQSLVLKCDQVGLHRNRFDPQDGTNFAFEAIQNNPQLNVFSFENTIE</sequence>